<gene>
    <name evidence="1" type="ORF">GCM10011387_26220</name>
</gene>
<comment type="caution">
    <text evidence="1">The sequence shown here is derived from an EMBL/GenBank/DDBJ whole genome shotgun (WGS) entry which is preliminary data.</text>
</comment>
<proteinExistence type="predicted"/>
<reference evidence="1" key="2">
    <citation type="submission" date="2020-09" db="EMBL/GenBank/DDBJ databases">
        <authorList>
            <person name="Sun Q."/>
            <person name="Zhou Y."/>
        </authorList>
    </citation>
    <scope>NUCLEOTIDE SEQUENCE</scope>
    <source>
        <strain evidence="1">CGMCC 1.15343</strain>
    </source>
</reference>
<accession>A0A916XH23</accession>
<dbReference type="SUPFAM" id="SSF51905">
    <property type="entry name" value="FAD/NAD(P)-binding domain"/>
    <property type="match status" value="1"/>
</dbReference>
<name>A0A916XH23_9SPHI</name>
<evidence type="ECO:0000313" key="1">
    <source>
        <dbReference type="EMBL" id="GGC71477.1"/>
    </source>
</evidence>
<dbReference type="AlphaFoldDB" id="A0A916XH23"/>
<dbReference type="RefSeq" id="WP_188627377.1">
    <property type="nucleotide sequence ID" value="NZ_BMIL01000009.1"/>
</dbReference>
<dbReference type="InterPro" id="IPR036188">
    <property type="entry name" value="FAD/NAD-bd_sf"/>
</dbReference>
<dbReference type="EMBL" id="BMIL01000009">
    <property type="protein sequence ID" value="GGC71477.1"/>
    <property type="molecule type" value="Genomic_DNA"/>
</dbReference>
<organism evidence="1 2">
    <name type="scientific">Pedobacter quisquiliarum</name>
    <dbReference type="NCBI Taxonomy" id="1834438"/>
    <lineage>
        <taxon>Bacteria</taxon>
        <taxon>Pseudomonadati</taxon>
        <taxon>Bacteroidota</taxon>
        <taxon>Sphingobacteriia</taxon>
        <taxon>Sphingobacteriales</taxon>
        <taxon>Sphingobacteriaceae</taxon>
        <taxon>Pedobacter</taxon>
    </lineage>
</organism>
<evidence type="ECO:0000313" key="2">
    <source>
        <dbReference type="Proteomes" id="UP000651668"/>
    </source>
</evidence>
<reference evidence="1" key="1">
    <citation type="journal article" date="2014" name="Int. J. Syst. Evol. Microbiol.">
        <title>Complete genome sequence of Corynebacterium casei LMG S-19264T (=DSM 44701T), isolated from a smear-ripened cheese.</title>
        <authorList>
            <consortium name="US DOE Joint Genome Institute (JGI-PGF)"/>
            <person name="Walter F."/>
            <person name="Albersmeier A."/>
            <person name="Kalinowski J."/>
            <person name="Ruckert C."/>
        </authorList>
    </citation>
    <scope>NUCLEOTIDE SEQUENCE</scope>
    <source>
        <strain evidence="1">CGMCC 1.15343</strain>
    </source>
</reference>
<dbReference type="Proteomes" id="UP000651668">
    <property type="component" value="Unassembled WGS sequence"/>
</dbReference>
<dbReference type="Pfam" id="PF05834">
    <property type="entry name" value="Lycopene_cycl"/>
    <property type="match status" value="1"/>
</dbReference>
<protein>
    <submittedName>
        <fullName evidence="1">Lycopene cyclase</fullName>
    </submittedName>
</protein>
<sequence length="392" mass="44646">MEGNLKQALSCDILICGAGLAGLSLAYRGIESGKWLNEKIFIVDPSIKAENDKTWSFWKKEKGPFDDLIFKSWTNLSVFSNAGEKINLETGNYTYNSIRSVDFYHHTRTYLKAQPNVTFIHEAVQRLHTNADGCLAETDQYEIKARYAFNSIYEKPVLKSSTQYFLQHFKGVIIKCPEIQMAEHEAFLMDYRTDQTNGTTFLYTLPLGNNELFVEYTLFSKQLLEQSAYDDAIEKYLKSILKLTKYEILHKEYGVIPMTDHDFNRFDGHIVNIGTMGGDTRGATGYTFANVQKTITNILAAWSGSGDLNLWKENISAKHKLYDAIMLNVLNDGNYAGHELFRDLFKNAKAHYIFKFLDAETGISEDLSIITSLKPMPFLKALSKVLRSKISN</sequence>
<keyword evidence="2" id="KW-1185">Reference proteome</keyword>